<accession>A0A382LD60</accession>
<feature type="non-terminal residue" evidence="1">
    <location>
        <position position="1"/>
    </location>
</feature>
<reference evidence="1" key="1">
    <citation type="submission" date="2018-05" db="EMBL/GenBank/DDBJ databases">
        <authorList>
            <person name="Lanie J.A."/>
            <person name="Ng W.-L."/>
            <person name="Kazmierczak K.M."/>
            <person name="Andrzejewski T.M."/>
            <person name="Davidsen T.M."/>
            <person name="Wayne K.J."/>
            <person name="Tettelin H."/>
            <person name="Glass J.I."/>
            <person name="Rusch D."/>
            <person name="Podicherti R."/>
            <person name="Tsui H.-C.T."/>
            <person name="Winkler M.E."/>
        </authorList>
    </citation>
    <scope>NUCLEOTIDE SEQUENCE</scope>
</reference>
<name>A0A382LD60_9ZZZZ</name>
<dbReference type="EMBL" id="UINC01085882">
    <property type="protein sequence ID" value="SVC33825.1"/>
    <property type="molecule type" value="Genomic_DNA"/>
</dbReference>
<organism evidence="1">
    <name type="scientific">marine metagenome</name>
    <dbReference type="NCBI Taxonomy" id="408172"/>
    <lineage>
        <taxon>unclassified sequences</taxon>
        <taxon>metagenomes</taxon>
        <taxon>ecological metagenomes</taxon>
    </lineage>
</organism>
<sequence>IIRRDDVGNKFSQEWHNKIVLKSRVSYLTNHI</sequence>
<proteinExistence type="predicted"/>
<gene>
    <name evidence="1" type="ORF">METZ01_LOCUS286679</name>
</gene>
<evidence type="ECO:0000313" key="1">
    <source>
        <dbReference type="EMBL" id="SVC33825.1"/>
    </source>
</evidence>
<dbReference type="AlphaFoldDB" id="A0A382LD60"/>
<protein>
    <submittedName>
        <fullName evidence="1">Uncharacterized protein</fullName>
    </submittedName>
</protein>